<name>A0A9P4JBT1_9PEZI</name>
<proteinExistence type="predicted"/>
<keyword evidence="3" id="KW-1185">Reference proteome</keyword>
<comment type="caution">
    <text evidence="2">The sequence shown here is derived from an EMBL/GenBank/DDBJ whole genome shotgun (WGS) entry which is preliminary data.</text>
</comment>
<evidence type="ECO:0000313" key="2">
    <source>
        <dbReference type="EMBL" id="KAF2155959.1"/>
    </source>
</evidence>
<reference evidence="2" key="1">
    <citation type="journal article" date="2020" name="Stud. Mycol.">
        <title>101 Dothideomycetes genomes: a test case for predicting lifestyles and emergence of pathogens.</title>
        <authorList>
            <person name="Haridas S."/>
            <person name="Albert R."/>
            <person name="Binder M."/>
            <person name="Bloem J."/>
            <person name="Labutti K."/>
            <person name="Salamov A."/>
            <person name="Andreopoulos B."/>
            <person name="Baker S."/>
            <person name="Barry K."/>
            <person name="Bills G."/>
            <person name="Bluhm B."/>
            <person name="Cannon C."/>
            <person name="Castanera R."/>
            <person name="Culley D."/>
            <person name="Daum C."/>
            <person name="Ezra D."/>
            <person name="Gonzalez J."/>
            <person name="Henrissat B."/>
            <person name="Kuo A."/>
            <person name="Liang C."/>
            <person name="Lipzen A."/>
            <person name="Lutzoni F."/>
            <person name="Magnuson J."/>
            <person name="Mondo S."/>
            <person name="Nolan M."/>
            <person name="Ohm R."/>
            <person name="Pangilinan J."/>
            <person name="Park H.-J."/>
            <person name="Ramirez L."/>
            <person name="Alfaro M."/>
            <person name="Sun H."/>
            <person name="Tritt A."/>
            <person name="Yoshinaga Y."/>
            <person name="Zwiers L.-H."/>
            <person name="Turgeon B."/>
            <person name="Goodwin S."/>
            <person name="Spatafora J."/>
            <person name="Crous P."/>
            <person name="Grigoriev I."/>
        </authorList>
    </citation>
    <scope>NUCLEOTIDE SEQUENCE</scope>
    <source>
        <strain evidence="2">CBS 260.36</strain>
    </source>
</reference>
<evidence type="ECO:0000256" key="1">
    <source>
        <dbReference type="SAM" id="MobiDB-lite"/>
    </source>
</evidence>
<accession>A0A9P4JBT1</accession>
<feature type="compositionally biased region" description="Basic and acidic residues" evidence="1">
    <location>
        <begin position="1"/>
        <end position="12"/>
    </location>
</feature>
<sequence>MPSLDIKRRADSVTESSLAYINRYKTKPLPRSPAPSSSNRKGSYSLYPNCTPTISKSPPTPQPTPQPTFSSRHRHEARQGIRPPVKHRSSASKMSGALPSEPFADDFHSRLTFQPTPSFDMDSLPGLDGDLPATPSFGGPELHEDKQTRTLKSAKHQ</sequence>
<evidence type="ECO:0000313" key="3">
    <source>
        <dbReference type="Proteomes" id="UP000799439"/>
    </source>
</evidence>
<feature type="compositionally biased region" description="Polar residues" evidence="1">
    <location>
        <begin position="34"/>
        <end position="50"/>
    </location>
</feature>
<dbReference type="AlphaFoldDB" id="A0A9P4JBT1"/>
<dbReference type="Proteomes" id="UP000799439">
    <property type="component" value="Unassembled WGS sequence"/>
</dbReference>
<protein>
    <submittedName>
        <fullName evidence="2">Uncharacterized protein</fullName>
    </submittedName>
</protein>
<feature type="region of interest" description="Disordered" evidence="1">
    <location>
        <begin position="1"/>
        <end position="157"/>
    </location>
</feature>
<dbReference type="EMBL" id="ML996082">
    <property type="protein sequence ID" value="KAF2155959.1"/>
    <property type="molecule type" value="Genomic_DNA"/>
</dbReference>
<organism evidence="2 3">
    <name type="scientific">Myriangium duriaei CBS 260.36</name>
    <dbReference type="NCBI Taxonomy" id="1168546"/>
    <lineage>
        <taxon>Eukaryota</taxon>
        <taxon>Fungi</taxon>
        <taxon>Dikarya</taxon>
        <taxon>Ascomycota</taxon>
        <taxon>Pezizomycotina</taxon>
        <taxon>Dothideomycetes</taxon>
        <taxon>Dothideomycetidae</taxon>
        <taxon>Myriangiales</taxon>
        <taxon>Myriangiaceae</taxon>
        <taxon>Myriangium</taxon>
    </lineage>
</organism>
<gene>
    <name evidence="2" type="ORF">K461DRAFT_85683</name>
</gene>